<sequence length="40" mass="4623">MAKEKREKEVSLVGTLISVLMIGGIITLMWFSVYAFYLQR</sequence>
<proteinExistence type="predicted"/>
<evidence type="ECO:0000313" key="2">
    <source>
        <dbReference type="EMBL" id="RDI45896.1"/>
    </source>
</evidence>
<dbReference type="AlphaFoldDB" id="A0A370GRM2"/>
<dbReference type="RefSeq" id="WP_114744697.1">
    <property type="nucleotide sequence ID" value="NZ_QQAY01000002.1"/>
</dbReference>
<evidence type="ECO:0008006" key="4">
    <source>
        <dbReference type="Google" id="ProtNLM"/>
    </source>
</evidence>
<keyword evidence="1" id="KW-0472">Membrane</keyword>
<feature type="transmembrane region" description="Helical" evidence="1">
    <location>
        <begin position="12"/>
        <end position="37"/>
    </location>
</feature>
<organism evidence="2 3">
    <name type="scientific">Falsibacillus pallidus</name>
    <dbReference type="NCBI Taxonomy" id="493781"/>
    <lineage>
        <taxon>Bacteria</taxon>
        <taxon>Bacillati</taxon>
        <taxon>Bacillota</taxon>
        <taxon>Bacilli</taxon>
        <taxon>Bacillales</taxon>
        <taxon>Bacillaceae</taxon>
        <taxon>Falsibacillus</taxon>
    </lineage>
</organism>
<keyword evidence="1" id="KW-0812">Transmembrane</keyword>
<dbReference type="OrthoDB" id="2418411at2"/>
<keyword evidence="3" id="KW-1185">Reference proteome</keyword>
<reference evidence="2 3" key="1">
    <citation type="submission" date="2018-07" db="EMBL/GenBank/DDBJ databases">
        <title>Genomic Encyclopedia of Type Strains, Phase IV (KMG-IV): sequencing the most valuable type-strain genomes for metagenomic binning, comparative biology and taxonomic classification.</title>
        <authorList>
            <person name="Goeker M."/>
        </authorList>
    </citation>
    <scope>NUCLEOTIDE SEQUENCE [LARGE SCALE GENOMIC DNA]</scope>
    <source>
        <strain evidence="2 3">DSM 25281</strain>
    </source>
</reference>
<dbReference type="Proteomes" id="UP000255326">
    <property type="component" value="Unassembled WGS sequence"/>
</dbReference>
<keyword evidence="1" id="KW-1133">Transmembrane helix</keyword>
<name>A0A370GRM2_9BACI</name>
<evidence type="ECO:0000313" key="3">
    <source>
        <dbReference type="Proteomes" id="UP000255326"/>
    </source>
</evidence>
<evidence type="ECO:0000256" key="1">
    <source>
        <dbReference type="SAM" id="Phobius"/>
    </source>
</evidence>
<comment type="caution">
    <text evidence="2">The sequence shown here is derived from an EMBL/GenBank/DDBJ whole genome shotgun (WGS) entry which is preliminary data.</text>
</comment>
<gene>
    <name evidence="2" type="ORF">DFR59_102531</name>
</gene>
<accession>A0A370GRM2</accession>
<protein>
    <recommendedName>
        <fullName evidence="4">Cytochrome c oxidase subunit IIa family protein</fullName>
    </recommendedName>
</protein>
<dbReference type="EMBL" id="QQAY01000002">
    <property type="protein sequence ID" value="RDI45896.1"/>
    <property type="molecule type" value="Genomic_DNA"/>
</dbReference>